<gene>
    <name evidence="1" type="ORF">CK203_007608</name>
</gene>
<evidence type="ECO:0000313" key="1">
    <source>
        <dbReference type="EMBL" id="RVW66066.1"/>
    </source>
</evidence>
<dbReference type="PANTHER" id="PTHR46890">
    <property type="entry name" value="NON-LTR RETROLELEMENT REVERSE TRANSCRIPTASE-LIKE PROTEIN-RELATED"/>
    <property type="match status" value="1"/>
</dbReference>
<name>A0A438G1I1_VITVI</name>
<protein>
    <recommendedName>
        <fullName evidence="3">Reverse transcriptase domain-containing protein</fullName>
    </recommendedName>
</protein>
<proteinExistence type="predicted"/>
<reference evidence="1 2" key="1">
    <citation type="journal article" date="2018" name="PLoS Genet.">
        <title>Population sequencing reveals clonal diversity and ancestral inbreeding in the grapevine cultivar Chardonnay.</title>
        <authorList>
            <person name="Roach M.J."/>
            <person name="Johnson D.L."/>
            <person name="Bohlmann J."/>
            <person name="van Vuuren H.J."/>
            <person name="Jones S.J."/>
            <person name="Pretorius I.S."/>
            <person name="Schmidt S.A."/>
            <person name="Borneman A.R."/>
        </authorList>
    </citation>
    <scope>NUCLEOTIDE SEQUENCE [LARGE SCALE GENOMIC DNA]</scope>
    <source>
        <strain evidence="2">cv. Chardonnay</strain>
        <tissue evidence="1">Leaf</tissue>
    </source>
</reference>
<evidence type="ECO:0008006" key="3">
    <source>
        <dbReference type="Google" id="ProtNLM"/>
    </source>
</evidence>
<dbReference type="AlphaFoldDB" id="A0A438G1I1"/>
<accession>A0A438G1I1</accession>
<sequence>MAKKRALEDYKKWALLEKTSWRQKSKEIWLKEGDKNTRFFHKMAHARARRNLLTKVKIKGVTLTDENKIWAGVCRAYQSLLSESGNWRPSVRGLQFGVLGEEKSRNRGTFQRSLNSTFLVLIPKSGGVVDLKDFKPISLVGGLHKLLAKVLANRLKTVVGKVVSEFQQAFIQRRLIFNVVLIASEAVHSRLKSNIPGFLLKMDIEKASSILINGTPSGFFHSSRGLRQGDPLSPYLFILVMEGREYGGVSCGVRKLPTSYLGLPLSASFKSLRMHGRRVGSWVVGVLASQDALMIGRWERWSLFQKLHSLVVRKDVKDTLSWRESGNDYFFVSSLYRSYTRASSDPFPWCII</sequence>
<dbReference type="InterPro" id="IPR052343">
    <property type="entry name" value="Retrotransposon-Effector_Assoc"/>
</dbReference>
<dbReference type="EMBL" id="QGNW01000684">
    <property type="protein sequence ID" value="RVW66066.1"/>
    <property type="molecule type" value="Genomic_DNA"/>
</dbReference>
<dbReference type="Proteomes" id="UP000288805">
    <property type="component" value="Unassembled WGS sequence"/>
</dbReference>
<comment type="caution">
    <text evidence="1">The sequence shown here is derived from an EMBL/GenBank/DDBJ whole genome shotgun (WGS) entry which is preliminary data.</text>
</comment>
<dbReference type="PANTHER" id="PTHR46890:SF1">
    <property type="entry name" value="REVERSE TRANSCRIPTASE DOMAIN-CONTAINING PROTEIN"/>
    <property type="match status" value="1"/>
</dbReference>
<evidence type="ECO:0000313" key="2">
    <source>
        <dbReference type="Proteomes" id="UP000288805"/>
    </source>
</evidence>
<organism evidence="1 2">
    <name type="scientific">Vitis vinifera</name>
    <name type="common">Grape</name>
    <dbReference type="NCBI Taxonomy" id="29760"/>
    <lineage>
        <taxon>Eukaryota</taxon>
        <taxon>Viridiplantae</taxon>
        <taxon>Streptophyta</taxon>
        <taxon>Embryophyta</taxon>
        <taxon>Tracheophyta</taxon>
        <taxon>Spermatophyta</taxon>
        <taxon>Magnoliopsida</taxon>
        <taxon>eudicotyledons</taxon>
        <taxon>Gunneridae</taxon>
        <taxon>Pentapetalae</taxon>
        <taxon>rosids</taxon>
        <taxon>Vitales</taxon>
        <taxon>Vitaceae</taxon>
        <taxon>Viteae</taxon>
        <taxon>Vitis</taxon>
    </lineage>
</organism>